<dbReference type="InterPro" id="IPR029058">
    <property type="entry name" value="AB_hydrolase_fold"/>
</dbReference>
<feature type="non-terminal residue" evidence="1">
    <location>
        <position position="82"/>
    </location>
</feature>
<name>A0A4V1IT77_9FUNG</name>
<sequence>MGDACGDPERMGLVTVTVQEILGPDTPVHCVTVGDGSVKDDRLKSYLDNMALQIDRVCDELRALPAIRAHPDGAFHAIGFSQ</sequence>
<dbReference type="EMBL" id="ML010378">
    <property type="protein sequence ID" value="RKO96097.1"/>
    <property type="molecule type" value="Genomic_DNA"/>
</dbReference>
<dbReference type="Gene3D" id="3.40.50.1820">
    <property type="entry name" value="alpha/beta hydrolase"/>
    <property type="match status" value="1"/>
</dbReference>
<dbReference type="Proteomes" id="UP000268535">
    <property type="component" value="Unassembled WGS sequence"/>
</dbReference>
<reference evidence="2" key="1">
    <citation type="journal article" date="2018" name="Nat. Microbiol.">
        <title>Leveraging single-cell genomics to expand the fungal tree of life.</title>
        <authorList>
            <person name="Ahrendt S.R."/>
            <person name="Quandt C.A."/>
            <person name="Ciobanu D."/>
            <person name="Clum A."/>
            <person name="Salamov A."/>
            <person name="Andreopoulos B."/>
            <person name="Cheng J.F."/>
            <person name="Woyke T."/>
            <person name="Pelin A."/>
            <person name="Henrissat B."/>
            <person name="Reynolds N.K."/>
            <person name="Benny G.L."/>
            <person name="Smith M.E."/>
            <person name="James T.Y."/>
            <person name="Grigoriev I.V."/>
        </authorList>
    </citation>
    <scope>NUCLEOTIDE SEQUENCE [LARGE SCALE GENOMIC DNA]</scope>
    <source>
        <strain evidence="2">ATCC 52028</strain>
    </source>
</reference>
<protein>
    <submittedName>
        <fullName evidence="1">Uncharacterized protein</fullName>
    </submittedName>
</protein>
<gene>
    <name evidence="1" type="ORF">CAUPRSCDRAFT_3920</name>
</gene>
<dbReference type="Pfam" id="PF02089">
    <property type="entry name" value="Palm_thioest"/>
    <property type="match status" value="1"/>
</dbReference>
<organism evidence="1 2">
    <name type="scientific">Caulochytrium protostelioides</name>
    <dbReference type="NCBI Taxonomy" id="1555241"/>
    <lineage>
        <taxon>Eukaryota</taxon>
        <taxon>Fungi</taxon>
        <taxon>Fungi incertae sedis</taxon>
        <taxon>Chytridiomycota</taxon>
        <taxon>Chytridiomycota incertae sedis</taxon>
        <taxon>Chytridiomycetes</taxon>
        <taxon>Caulochytriales</taxon>
        <taxon>Caulochytriaceae</taxon>
        <taxon>Caulochytrium</taxon>
    </lineage>
</organism>
<accession>A0A4V1IT77</accession>
<dbReference type="AlphaFoldDB" id="A0A4V1IT77"/>
<dbReference type="SUPFAM" id="SSF53474">
    <property type="entry name" value="alpha/beta-Hydrolases"/>
    <property type="match status" value="1"/>
</dbReference>
<evidence type="ECO:0000313" key="2">
    <source>
        <dbReference type="Proteomes" id="UP000268535"/>
    </source>
</evidence>
<evidence type="ECO:0000313" key="1">
    <source>
        <dbReference type="EMBL" id="RKO96097.1"/>
    </source>
</evidence>
<proteinExistence type="predicted"/>